<reference evidence="2" key="1">
    <citation type="submission" date="2016-09" db="EMBL/GenBank/DDBJ databases">
        <authorList>
            <person name="Varghese N."/>
            <person name="Submissions S."/>
        </authorList>
    </citation>
    <scope>NUCLEOTIDE SEQUENCE [LARGE SCALE GENOMIC DNA]</scope>
    <source>
        <strain evidence="2">TNe-862</strain>
    </source>
</reference>
<organism evidence="1 2">
    <name type="scientific">Paraburkholderia lycopersici</name>
    <dbReference type="NCBI Taxonomy" id="416944"/>
    <lineage>
        <taxon>Bacteria</taxon>
        <taxon>Pseudomonadati</taxon>
        <taxon>Pseudomonadota</taxon>
        <taxon>Betaproteobacteria</taxon>
        <taxon>Burkholderiales</taxon>
        <taxon>Burkholderiaceae</taxon>
        <taxon>Paraburkholderia</taxon>
    </lineage>
</organism>
<gene>
    <name evidence="1" type="ORF">SAMN05421548_102297</name>
</gene>
<name>A0A1G6HGL3_9BURK</name>
<accession>A0A1G6HGL3</accession>
<dbReference type="SUPFAM" id="SSF52833">
    <property type="entry name" value="Thioredoxin-like"/>
    <property type="match status" value="1"/>
</dbReference>
<evidence type="ECO:0000313" key="1">
    <source>
        <dbReference type="EMBL" id="SDB93351.1"/>
    </source>
</evidence>
<dbReference type="EMBL" id="FMYQ01000002">
    <property type="protein sequence ID" value="SDB93351.1"/>
    <property type="molecule type" value="Genomic_DNA"/>
</dbReference>
<dbReference type="RefSeq" id="WP_091995007.1">
    <property type="nucleotide sequence ID" value="NZ_FMYQ01000002.1"/>
</dbReference>
<proteinExistence type="predicted"/>
<evidence type="ECO:0000313" key="2">
    <source>
        <dbReference type="Proteomes" id="UP000198908"/>
    </source>
</evidence>
<dbReference type="InterPro" id="IPR010296">
    <property type="entry name" value="DUF899_thioredox"/>
</dbReference>
<dbReference type="InterPro" id="IPR036249">
    <property type="entry name" value="Thioredoxin-like_sf"/>
</dbReference>
<keyword evidence="2" id="KW-1185">Reference proteome</keyword>
<dbReference type="OrthoDB" id="574359at2"/>
<protein>
    <submittedName>
        <fullName evidence="1">Predicted dithiol-disulfide oxidoreductase, DUF899 family</fullName>
    </submittedName>
</protein>
<sequence length="254" mass="28480">MATHTTATREDWLAARIDLLAAEKEHTRRADALAQQRQALPWVRADKTYRFETEEGSATLAGLFKGRSQLLVYHFMFGPDYAAGCPSCSSIADGFDGVAVHLANHDVRLMAVSRAPLAKLLAYRERMGWHFPWASSNGNDFNYDFNVSFTAAQQRAGDVEYNYARNGHAMDMTPPPEPVARFAASCGTDAATYARDRPGLSAFVLEDGVVYHTYSTYARGLDGVWGMYQWLDRAPKGRNEAGIWWRRHDEYPEG</sequence>
<dbReference type="AlphaFoldDB" id="A0A1G6HGL3"/>
<dbReference type="STRING" id="416944.SAMN05421548_102297"/>
<dbReference type="Proteomes" id="UP000198908">
    <property type="component" value="Unassembled WGS sequence"/>
</dbReference>
<dbReference type="Pfam" id="PF05988">
    <property type="entry name" value="DUF899"/>
    <property type="match status" value="1"/>
</dbReference>